<proteinExistence type="predicted"/>
<organism evidence="1 2">
    <name type="scientific">Plasmodium ovale curtisi</name>
    <dbReference type="NCBI Taxonomy" id="864141"/>
    <lineage>
        <taxon>Eukaryota</taxon>
        <taxon>Sar</taxon>
        <taxon>Alveolata</taxon>
        <taxon>Apicomplexa</taxon>
        <taxon>Aconoidasida</taxon>
        <taxon>Haemosporida</taxon>
        <taxon>Plasmodiidae</taxon>
        <taxon>Plasmodium</taxon>
        <taxon>Plasmodium (Plasmodium)</taxon>
    </lineage>
</organism>
<protein>
    <recommendedName>
        <fullName evidence="3">PIR Superfamily Protein</fullName>
    </recommendedName>
</protein>
<dbReference type="Proteomes" id="UP000078560">
    <property type="component" value="Unassembled WGS sequence"/>
</dbReference>
<evidence type="ECO:0000313" key="1">
    <source>
        <dbReference type="EMBL" id="SBS82062.1"/>
    </source>
</evidence>
<gene>
    <name evidence="1" type="ORF">POVCU2_0013690</name>
</gene>
<dbReference type="AlphaFoldDB" id="A0A1A8VQW7"/>
<name>A0A1A8VQW7_PLAOA</name>
<evidence type="ECO:0008006" key="3">
    <source>
        <dbReference type="Google" id="ProtNLM"/>
    </source>
</evidence>
<dbReference type="EMBL" id="FLQU01000196">
    <property type="protein sequence ID" value="SBS82062.1"/>
    <property type="molecule type" value="Genomic_DNA"/>
</dbReference>
<evidence type="ECO:0000313" key="2">
    <source>
        <dbReference type="Proteomes" id="UP000078560"/>
    </source>
</evidence>
<reference evidence="2" key="1">
    <citation type="submission" date="2016-05" db="EMBL/GenBank/DDBJ databases">
        <authorList>
            <person name="Naeem Raeece"/>
        </authorList>
    </citation>
    <scope>NUCLEOTIDE SEQUENCE [LARGE SCALE GENOMIC DNA]</scope>
</reference>
<sequence>MGSTFVDSSIVCTQDNNYQQTVSFNTFDNVNEKDKYNFKREIKTCDYCKYFKKSLKKFIEIGKNECNCENNANVSHQHKSVHLTDKVLMYRIHRVGESDNVILNTDSSLGSFFDDAISGEFTELGKFLRHRTKWSSYIQVNSEEDVEELLLLDFKNECVKTHASEYHIEYNSSQIY</sequence>
<accession>A0A1A8VQW7</accession>